<evidence type="ECO:0000313" key="4">
    <source>
        <dbReference type="Proteomes" id="UP000005039"/>
    </source>
</evidence>
<dbReference type="AlphaFoldDB" id="I0R3T7"/>
<gene>
    <name evidence="3" type="ORF">HMPREF9970_2860</name>
</gene>
<feature type="domain" description="DUF4368" evidence="2">
    <location>
        <begin position="23"/>
        <end position="88"/>
    </location>
</feature>
<accession>I0R3T7</accession>
<dbReference type="EMBL" id="AJGH01000143">
    <property type="protein sequence ID" value="EIC94345.1"/>
    <property type="molecule type" value="Genomic_DNA"/>
</dbReference>
<evidence type="ECO:0000259" key="2">
    <source>
        <dbReference type="Pfam" id="PF14287"/>
    </source>
</evidence>
<evidence type="ECO:0000256" key="1">
    <source>
        <dbReference type="SAM" id="Coils"/>
    </source>
</evidence>
<dbReference type="InterPro" id="IPR025378">
    <property type="entry name" value="DUF4368"/>
</dbReference>
<dbReference type="Proteomes" id="UP000005039">
    <property type="component" value="Unassembled WGS sequence"/>
</dbReference>
<reference evidence="3 4" key="1">
    <citation type="submission" date="2012-03" db="EMBL/GenBank/DDBJ databases">
        <authorList>
            <person name="Durkin A.S."/>
            <person name="McCorrison J."/>
            <person name="Torralba M."/>
            <person name="Gillis M."/>
            <person name="Methe B."/>
            <person name="Sutton G."/>
            <person name="Nelson K.E."/>
        </authorList>
    </citation>
    <scope>NUCLEOTIDE SEQUENCE [LARGE SCALE GENOMIC DNA]</scope>
    <source>
        <strain evidence="3 4">F0468</strain>
    </source>
</reference>
<sequence>MLKDFEKEQTALEKSIEQTKDTLRDFEEDSIRADKFIALVKKYTDFSELTTQMINEFVNKIVVHEGKWENCERIQEVEIYLNFIGKFEMPKKEPTKEELEELEKLRKKREKKGKG</sequence>
<name>I0R3T7_9FIRM</name>
<dbReference type="Pfam" id="PF14287">
    <property type="entry name" value="DUF4368"/>
    <property type="match status" value="1"/>
</dbReference>
<feature type="coiled-coil region" evidence="1">
    <location>
        <begin position="2"/>
        <end position="29"/>
    </location>
</feature>
<comment type="caution">
    <text evidence="3">The sequence shown here is derived from an EMBL/GenBank/DDBJ whole genome shotgun (WGS) entry which is preliminary data.</text>
</comment>
<dbReference type="PATRIC" id="fig|1095750.3.peg.2916"/>
<keyword evidence="4" id="KW-1185">Reference proteome</keyword>
<evidence type="ECO:0000313" key="3">
    <source>
        <dbReference type="EMBL" id="EIC94345.1"/>
    </source>
</evidence>
<keyword evidence="1" id="KW-0175">Coiled coil</keyword>
<organism evidence="3 4">
    <name type="scientific">Lachnoanaerobaculum saburreum F0468</name>
    <dbReference type="NCBI Taxonomy" id="1095750"/>
    <lineage>
        <taxon>Bacteria</taxon>
        <taxon>Bacillati</taxon>
        <taxon>Bacillota</taxon>
        <taxon>Clostridia</taxon>
        <taxon>Lachnospirales</taxon>
        <taxon>Lachnospiraceae</taxon>
        <taxon>Lachnoanaerobaculum</taxon>
    </lineage>
</organism>
<proteinExistence type="predicted"/>
<dbReference type="eggNOG" id="COG1961">
    <property type="taxonomic scope" value="Bacteria"/>
</dbReference>
<protein>
    <submittedName>
        <fullName evidence="3">PF14287 domain protein</fullName>
    </submittedName>
</protein>